<dbReference type="Pfam" id="PF13186">
    <property type="entry name" value="SPASM"/>
    <property type="match status" value="1"/>
</dbReference>
<dbReference type="CDD" id="cd01335">
    <property type="entry name" value="Radical_SAM"/>
    <property type="match status" value="1"/>
</dbReference>
<reference evidence="7 8" key="1">
    <citation type="submission" date="2023-11" db="EMBL/GenBank/DDBJ databases">
        <title>A Novel Polar Bacteriovorax (B. antarcticus) Isolated from the Biocrust in Antarctica.</title>
        <authorList>
            <person name="Mun W."/>
            <person name="Choi S.Y."/>
            <person name="Mitchell R.J."/>
        </authorList>
    </citation>
    <scope>NUCLEOTIDE SEQUENCE [LARGE SCALE GENOMIC DNA]</scope>
    <source>
        <strain evidence="7 8">PP10</strain>
    </source>
</reference>
<keyword evidence="3" id="KW-0479">Metal-binding</keyword>
<dbReference type="Proteomes" id="UP001302274">
    <property type="component" value="Unassembled WGS sequence"/>
</dbReference>
<dbReference type="CDD" id="cd21109">
    <property type="entry name" value="SPASM"/>
    <property type="match status" value="1"/>
</dbReference>
<keyword evidence="8" id="KW-1185">Reference proteome</keyword>
<name>A0ABU5VUH3_9BACT</name>
<dbReference type="PROSITE" id="PS51918">
    <property type="entry name" value="RADICAL_SAM"/>
    <property type="match status" value="1"/>
</dbReference>
<accession>A0ABU5VUH3</accession>
<evidence type="ECO:0000259" key="6">
    <source>
        <dbReference type="PROSITE" id="PS51918"/>
    </source>
</evidence>
<evidence type="ECO:0000313" key="7">
    <source>
        <dbReference type="EMBL" id="MEA9356709.1"/>
    </source>
</evidence>
<dbReference type="InterPro" id="IPR013785">
    <property type="entry name" value="Aldolase_TIM"/>
</dbReference>
<evidence type="ECO:0000256" key="2">
    <source>
        <dbReference type="ARBA" id="ARBA00022691"/>
    </source>
</evidence>
<dbReference type="SFLD" id="SFLDG01067">
    <property type="entry name" value="SPASM/twitch_domain_containing"/>
    <property type="match status" value="1"/>
</dbReference>
<keyword evidence="2" id="KW-0949">S-adenosyl-L-methionine</keyword>
<dbReference type="PANTHER" id="PTHR11228:SF7">
    <property type="entry name" value="PQQA PEPTIDE CYCLASE"/>
    <property type="match status" value="1"/>
</dbReference>
<evidence type="ECO:0000313" key="8">
    <source>
        <dbReference type="Proteomes" id="UP001302274"/>
    </source>
</evidence>
<dbReference type="InterPro" id="IPR058240">
    <property type="entry name" value="rSAM_sf"/>
</dbReference>
<keyword evidence="5" id="KW-0411">Iron-sulfur</keyword>
<dbReference type="SUPFAM" id="SSF102114">
    <property type="entry name" value="Radical SAM enzymes"/>
    <property type="match status" value="2"/>
</dbReference>
<comment type="caution">
    <text evidence="7">The sequence shown here is derived from an EMBL/GenBank/DDBJ whole genome shotgun (WGS) entry which is preliminary data.</text>
</comment>
<dbReference type="RefSeq" id="WP_323576570.1">
    <property type="nucleotide sequence ID" value="NZ_JAYGJQ010000002.1"/>
</dbReference>
<evidence type="ECO:0000256" key="1">
    <source>
        <dbReference type="ARBA" id="ARBA00001966"/>
    </source>
</evidence>
<organism evidence="7 8">
    <name type="scientific">Bacteriovorax antarcticus</name>
    <dbReference type="NCBI Taxonomy" id="3088717"/>
    <lineage>
        <taxon>Bacteria</taxon>
        <taxon>Pseudomonadati</taxon>
        <taxon>Bdellovibrionota</taxon>
        <taxon>Bacteriovoracia</taxon>
        <taxon>Bacteriovoracales</taxon>
        <taxon>Bacteriovoracaceae</taxon>
        <taxon>Bacteriovorax</taxon>
    </lineage>
</organism>
<evidence type="ECO:0000256" key="5">
    <source>
        <dbReference type="ARBA" id="ARBA00023014"/>
    </source>
</evidence>
<evidence type="ECO:0000256" key="4">
    <source>
        <dbReference type="ARBA" id="ARBA00023004"/>
    </source>
</evidence>
<dbReference type="InterPro" id="IPR007197">
    <property type="entry name" value="rSAM"/>
</dbReference>
<gene>
    <name evidence="7" type="ORF">SHI21_10860</name>
</gene>
<dbReference type="SFLD" id="SFLDS00029">
    <property type="entry name" value="Radical_SAM"/>
    <property type="match status" value="1"/>
</dbReference>
<dbReference type="Gene3D" id="3.20.20.70">
    <property type="entry name" value="Aldolase class I"/>
    <property type="match status" value="2"/>
</dbReference>
<feature type="domain" description="Radical SAM core" evidence="6">
    <location>
        <begin position="115"/>
        <end position="347"/>
    </location>
</feature>
<dbReference type="InterPro" id="IPR023885">
    <property type="entry name" value="4Fe4S-binding_SPASM_dom"/>
</dbReference>
<comment type="cofactor">
    <cofactor evidence="1">
        <name>[4Fe-4S] cluster</name>
        <dbReference type="ChEBI" id="CHEBI:49883"/>
    </cofactor>
</comment>
<protein>
    <submittedName>
        <fullName evidence="7">SPASM domain-containing protein</fullName>
    </submittedName>
</protein>
<dbReference type="EMBL" id="JAYGJQ010000002">
    <property type="protein sequence ID" value="MEA9356709.1"/>
    <property type="molecule type" value="Genomic_DNA"/>
</dbReference>
<dbReference type="InterPro" id="IPR050377">
    <property type="entry name" value="Radical_SAM_PqqE_MftC-like"/>
</dbReference>
<evidence type="ECO:0000256" key="3">
    <source>
        <dbReference type="ARBA" id="ARBA00022723"/>
    </source>
</evidence>
<sequence length="369" mass="43285">MEYLEKIKEDVLGTQKAFKDLGLRQDTFCVMPFVNIILEPNGNVGLCRHKGIHNSSLGNLKQQTIKEIWESDKAVQWREDFKSGSGEACETELVDRRCNLCPELNKLLPHAEITNTKNPKILRLTANLNGKCNLECQMCNVWKLPNGFYTEDNFWIPARELFFKDILEVDMLSGEPFIQKDTYRLMDEVSSVNPDCQWTITSNMHWVLSDFIKEKLNKIVVKNLIVSIDSLESVAYAKIRKLGNLDFVLSNLDKMLAYEKERVASGRSKLNIRMHFLIQKDNWREVKNVIKYCREKEIIPFISYLYEPFEFSLGTLSYEERVEILDFYLNTLNREELLLAQRIIKPLMRTLSKIDYTYYITNFRDQTLQ</sequence>
<dbReference type="PANTHER" id="PTHR11228">
    <property type="entry name" value="RADICAL SAM DOMAIN PROTEIN"/>
    <property type="match status" value="1"/>
</dbReference>
<proteinExistence type="predicted"/>
<keyword evidence="4" id="KW-0408">Iron</keyword>